<dbReference type="EMBL" id="RHFK02000006">
    <property type="protein sequence ID" value="TWW74152.1"/>
    <property type="molecule type" value="Genomic_DNA"/>
</dbReference>
<keyword evidence="1 3" id="KW-0732">Signal</keyword>
<dbReference type="InterPro" id="IPR011489">
    <property type="entry name" value="EMI_domain"/>
</dbReference>
<evidence type="ECO:0000256" key="2">
    <source>
        <dbReference type="ARBA" id="ARBA00023157"/>
    </source>
</evidence>
<feature type="chain" id="PRO_5022708384" evidence="3">
    <location>
        <begin position="20"/>
        <end position="228"/>
    </location>
</feature>
<comment type="caution">
    <text evidence="5">The sequence shown here is derived from an EMBL/GenBank/DDBJ whole genome shotgun (WGS) entry which is preliminary data.</text>
</comment>
<evidence type="ECO:0000259" key="4">
    <source>
        <dbReference type="PROSITE" id="PS51041"/>
    </source>
</evidence>
<keyword evidence="6" id="KW-1185">Reference proteome</keyword>
<evidence type="ECO:0000313" key="6">
    <source>
        <dbReference type="Proteomes" id="UP000324091"/>
    </source>
</evidence>
<evidence type="ECO:0000256" key="1">
    <source>
        <dbReference type="ARBA" id="ARBA00022729"/>
    </source>
</evidence>
<dbReference type="Proteomes" id="UP000324091">
    <property type="component" value="Chromosome 14"/>
</dbReference>
<proteinExistence type="predicted"/>
<name>A0A5C6P327_9TELE</name>
<feature type="signal peptide" evidence="3">
    <location>
        <begin position="1"/>
        <end position="19"/>
    </location>
</feature>
<organism evidence="5 6">
    <name type="scientific">Takifugu flavidus</name>
    <name type="common">sansaifugu</name>
    <dbReference type="NCBI Taxonomy" id="433684"/>
    <lineage>
        <taxon>Eukaryota</taxon>
        <taxon>Metazoa</taxon>
        <taxon>Chordata</taxon>
        <taxon>Craniata</taxon>
        <taxon>Vertebrata</taxon>
        <taxon>Euteleostomi</taxon>
        <taxon>Actinopterygii</taxon>
        <taxon>Neopterygii</taxon>
        <taxon>Teleostei</taxon>
        <taxon>Neoteleostei</taxon>
        <taxon>Acanthomorphata</taxon>
        <taxon>Eupercaria</taxon>
        <taxon>Tetraodontiformes</taxon>
        <taxon>Tetradontoidea</taxon>
        <taxon>Tetraodontidae</taxon>
        <taxon>Takifugu</taxon>
    </lineage>
</organism>
<gene>
    <name evidence="5" type="ORF">D4764_14G0001530</name>
</gene>
<feature type="domain" description="EMI" evidence="4">
    <location>
        <begin position="46"/>
        <end position="119"/>
    </location>
</feature>
<keyword evidence="2" id="KW-1015">Disulfide bond</keyword>
<sequence>MSWMFSIWAAGALLTVCRGQDAVHAVRSPGENGVHFIPGPSLSASGYHLCVRNTTRTVTFLAVHKVPFSVTKPCGGWLLWKTCTVTEYRMSHQTEYKTVTEQETSCCQGYVRVGRYCTAWPTDHFGRGRNRFNATVIVKTDYKQLVSEDGGLLNHTRLLQTMVWGALQSNVSIHYLDSWPVYPYRTATALLLHCPFDLLLHNVTSKLHLLLKDIEEVLSVTVEGQQTC</sequence>
<dbReference type="AlphaFoldDB" id="A0A5C6P327"/>
<protein>
    <submittedName>
        <fullName evidence="5">Uromodulin-like 1</fullName>
    </submittedName>
</protein>
<evidence type="ECO:0000313" key="5">
    <source>
        <dbReference type="EMBL" id="TWW74152.1"/>
    </source>
</evidence>
<dbReference type="PROSITE" id="PS51041">
    <property type="entry name" value="EMI"/>
    <property type="match status" value="1"/>
</dbReference>
<accession>A0A5C6P327</accession>
<reference evidence="5 6" key="1">
    <citation type="submission" date="2019-04" db="EMBL/GenBank/DDBJ databases">
        <title>Chromosome genome assembly for Takifugu flavidus.</title>
        <authorList>
            <person name="Xiao S."/>
        </authorList>
    </citation>
    <scope>NUCLEOTIDE SEQUENCE [LARGE SCALE GENOMIC DNA]</scope>
    <source>
        <strain evidence="5">HTHZ2018</strain>
        <tissue evidence="5">Muscle</tissue>
    </source>
</reference>
<evidence type="ECO:0000256" key="3">
    <source>
        <dbReference type="SAM" id="SignalP"/>
    </source>
</evidence>